<reference evidence="2 3" key="1">
    <citation type="submission" date="2020-02" db="EMBL/GenBank/DDBJ databases">
        <authorList>
            <person name="Ferguson B K."/>
        </authorList>
    </citation>
    <scope>NUCLEOTIDE SEQUENCE [LARGE SCALE GENOMIC DNA]</scope>
</reference>
<organism evidence="2 3">
    <name type="scientific">Nesidiocoris tenuis</name>
    <dbReference type="NCBI Taxonomy" id="355587"/>
    <lineage>
        <taxon>Eukaryota</taxon>
        <taxon>Metazoa</taxon>
        <taxon>Ecdysozoa</taxon>
        <taxon>Arthropoda</taxon>
        <taxon>Hexapoda</taxon>
        <taxon>Insecta</taxon>
        <taxon>Pterygota</taxon>
        <taxon>Neoptera</taxon>
        <taxon>Paraneoptera</taxon>
        <taxon>Hemiptera</taxon>
        <taxon>Heteroptera</taxon>
        <taxon>Panheteroptera</taxon>
        <taxon>Cimicomorpha</taxon>
        <taxon>Miridae</taxon>
        <taxon>Dicyphina</taxon>
        <taxon>Nesidiocoris</taxon>
    </lineage>
</organism>
<evidence type="ECO:0000256" key="1">
    <source>
        <dbReference type="SAM" id="MobiDB-lite"/>
    </source>
</evidence>
<protein>
    <submittedName>
        <fullName evidence="2">Uncharacterized protein</fullName>
    </submittedName>
</protein>
<feature type="compositionally biased region" description="Basic and acidic residues" evidence="1">
    <location>
        <begin position="21"/>
        <end position="35"/>
    </location>
</feature>
<evidence type="ECO:0000313" key="3">
    <source>
        <dbReference type="Proteomes" id="UP000479000"/>
    </source>
</evidence>
<accession>A0A6H5GTT2</accession>
<sequence>MAKTLRSEAFRSLKSKECRQILPDNDHWPHIKSDPGSRNAQQHTHSSPTDRRMKNPSDCHRIASI</sequence>
<keyword evidence="3" id="KW-1185">Reference proteome</keyword>
<name>A0A6H5GTT2_9HEMI</name>
<feature type="compositionally biased region" description="Polar residues" evidence="1">
    <location>
        <begin position="36"/>
        <end position="47"/>
    </location>
</feature>
<gene>
    <name evidence="2" type="ORF">NTEN_LOCUS12270</name>
</gene>
<feature type="region of interest" description="Disordered" evidence="1">
    <location>
        <begin position="21"/>
        <end position="65"/>
    </location>
</feature>
<evidence type="ECO:0000313" key="2">
    <source>
        <dbReference type="EMBL" id="CAB0006793.1"/>
    </source>
</evidence>
<feature type="compositionally biased region" description="Basic and acidic residues" evidence="1">
    <location>
        <begin position="48"/>
        <end position="65"/>
    </location>
</feature>
<dbReference type="EMBL" id="CADCXU010018429">
    <property type="protein sequence ID" value="CAB0006793.1"/>
    <property type="molecule type" value="Genomic_DNA"/>
</dbReference>
<dbReference type="Proteomes" id="UP000479000">
    <property type="component" value="Unassembled WGS sequence"/>
</dbReference>
<proteinExistence type="predicted"/>
<dbReference type="AlphaFoldDB" id="A0A6H5GTT2"/>